<dbReference type="STRING" id="153496.A0U89_12455"/>
<comment type="similarity">
    <text evidence="1">Belongs to the glycosyltransferase 20 family.</text>
</comment>
<dbReference type="SUPFAM" id="SSF53756">
    <property type="entry name" value="UDP-Glycosyltransferase/glycogen phosphorylase"/>
    <property type="match status" value="1"/>
</dbReference>
<dbReference type="KEGG" id="kba:A0U89_12455"/>
<dbReference type="RefSeq" id="WP_070403347.1">
    <property type="nucleotide sequence ID" value="NZ_BJVW01000011.1"/>
</dbReference>
<proteinExistence type="inferred from homology"/>
<accession>A0A1D8UVU6</accession>
<dbReference type="Gene3D" id="3.40.50.2000">
    <property type="entry name" value="Glycogen Phosphorylase B"/>
    <property type="match status" value="2"/>
</dbReference>
<keyword evidence="3" id="KW-1185">Reference proteome</keyword>
<dbReference type="GO" id="GO:0005992">
    <property type="term" value="P:trehalose biosynthetic process"/>
    <property type="evidence" value="ECO:0007669"/>
    <property type="project" value="InterPro"/>
</dbReference>
<dbReference type="eggNOG" id="COG0380">
    <property type="taxonomic scope" value="Bacteria"/>
</dbReference>
<dbReference type="AlphaFoldDB" id="A0A1D8UVU6"/>
<dbReference type="PANTHER" id="PTHR10788">
    <property type="entry name" value="TREHALOSE-6-PHOSPHATE SYNTHASE"/>
    <property type="match status" value="1"/>
</dbReference>
<dbReference type="OrthoDB" id="9815690at2"/>
<dbReference type="Proteomes" id="UP000179145">
    <property type="component" value="Chromosome"/>
</dbReference>
<sequence length="447" mass="50953">MSRLVVVSNRVPSPRERTQPAGGLTVGVRDAVRGTESLWFGWSGQQRADIAKQKPDLDRVDSVTYATIDLTHEQYERFYENFANGLLWPLCHYRIGIIEFSREDLQVYREVNDMFADHLVPLLREDDTIWIHDYHLFPLGEALRKRGVKAKIGFFLHIPFPPWSVMRVLPCAAQLLHELTAYDLIGVQTEEDVRNLDGCFEICGLNKRAYHFPIGIDPAEFAEQAVQSVMAPEVKRLKDSLRGRKLIIGVDRLDYSKGIPERFHGYEVFLNRYPEHKGEVVLLQVTPVSRAGVGSYQELRRELDELAGHINAMHGNFDWSPIRYLTQSAPRHILAGFHRIADVALVTPLRDGMNLVAKEFIAAQDEHDPGALILSYLAGAAPEMPEALLVNPYDAEDIADALHEALSMTPKERKRRWRVLHDDVTRNTASNWSETFLDMLRDTQPQA</sequence>
<evidence type="ECO:0000256" key="1">
    <source>
        <dbReference type="ARBA" id="ARBA00008799"/>
    </source>
</evidence>
<dbReference type="PANTHER" id="PTHR10788:SF106">
    <property type="entry name" value="BCDNA.GH08860"/>
    <property type="match status" value="1"/>
</dbReference>
<reference evidence="2 3" key="1">
    <citation type="journal article" date="2016" name="Microb. Cell Fact.">
        <title>Dissection of exopolysaccharide biosynthesis in Kozakia baliensis.</title>
        <authorList>
            <person name="Brandt J.U."/>
            <person name="Jakob F."/>
            <person name="Behr J."/>
            <person name="Geissler A.J."/>
            <person name="Vogel R.F."/>
        </authorList>
    </citation>
    <scope>NUCLEOTIDE SEQUENCE [LARGE SCALE GENOMIC DNA]</scope>
    <source>
        <strain evidence="2 3">DSM 14400</strain>
    </source>
</reference>
<dbReference type="GO" id="GO:0003825">
    <property type="term" value="F:alpha,alpha-trehalose-phosphate synthase (UDP-forming) activity"/>
    <property type="evidence" value="ECO:0007669"/>
    <property type="project" value="TreeGrafter"/>
</dbReference>
<organism evidence="2 3">
    <name type="scientific">Kozakia baliensis</name>
    <dbReference type="NCBI Taxonomy" id="153496"/>
    <lineage>
        <taxon>Bacteria</taxon>
        <taxon>Pseudomonadati</taxon>
        <taxon>Pseudomonadota</taxon>
        <taxon>Alphaproteobacteria</taxon>
        <taxon>Acetobacterales</taxon>
        <taxon>Acetobacteraceae</taxon>
        <taxon>Kozakia</taxon>
    </lineage>
</organism>
<evidence type="ECO:0000313" key="3">
    <source>
        <dbReference type="Proteomes" id="UP000179145"/>
    </source>
</evidence>
<protein>
    <submittedName>
        <fullName evidence="2">Trehalose-6-phosphate synthase</fullName>
    </submittedName>
</protein>
<dbReference type="CDD" id="cd03788">
    <property type="entry name" value="GT20_TPS"/>
    <property type="match status" value="1"/>
</dbReference>
<gene>
    <name evidence="2" type="ORF">A0U89_12455</name>
</gene>
<evidence type="ECO:0000313" key="2">
    <source>
        <dbReference type="EMBL" id="AOX17815.1"/>
    </source>
</evidence>
<dbReference type="EMBL" id="CP014674">
    <property type="protein sequence ID" value="AOX17815.1"/>
    <property type="molecule type" value="Genomic_DNA"/>
</dbReference>
<dbReference type="Pfam" id="PF00982">
    <property type="entry name" value="Glyco_transf_20"/>
    <property type="match status" value="1"/>
</dbReference>
<name>A0A1D8UVU6_9PROT</name>
<dbReference type="InterPro" id="IPR001830">
    <property type="entry name" value="Glyco_trans_20"/>
</dbReference>